<dbReference type="KEGG" id="amuc:Pan181_45700"/>
<evidence type="ECO:0000313" key="2">
    <source>
        <dbReference type="Proteomes" id="UP000315750"/>
    </source>
</evidence>
<name>A0A518AUD8_9BACT</name>
<sequence>MANEITVSGELKRAGVTLSPDAVGRVAFMVCRRWLCTFDRMPKQVQGIYRYPQSWGHVIADEVQEELRRQGRLR</sequence>
<reference evidence="1 2" key="1">
    <citation type="submission" date="2019-02" db="EMBL/GenBank/DDBJ databases">
        <title>Deep-cultivation of Planctomycetes and their phenomic and genomic characterization uncovers novel biology.</title>
        <authorList>
            <person name="Wiegand S."/>
            <person name="Jogler M."/>
            <person name="Boedeker C."/>
            <person name="Pinto D."/>
            <person name="Vollmers J."/>
            <person name="Rivas-Marin E."/>
            <person name="Kohn T."/>
            <person name="Peeters S.H."/>
            <person name="Heuer A."/>
            <person name="Rast P."/>
            <person name="Oberbeckmann S."/>
            <person name="Bunk B."/>
            <person name="Jeske O."/>
            <person name="Meyerdierks A."/>
            <person name="Storesund J.E."/>
            <person name="Kallscheuer N."/>
            <person name="Luecker S."/>
            <person name="Lage O.M."/>
            <person name="Pohl T."/>
            <person name="Merkel B.J."/>
            <person name="Hornburger P."/>
            <person name="Mueller R.-W."/>
            <person name="Bruemmer F."/>
            <person name="Labrenz M."/>
            <person name="Spormann A.M."/>
            <person name="Op den Camp H."/>
            <person name="Overmann J."/>
            <person name="Amann R."/>
            <person name="Jetten M.S.M."/>
            <person name="Mascher T."/>
            <person name="Medema M.H."/>
            <person name="Devos D.P."/>
            <person name="Kaster A.-K."/>
            <person name="Ovreas L."/>
            <person name="Rohde M."/>
            <person name="Galperin M.Y."/>
            <person name="Jogler C."/>
        </authorList>
    </citation>
    <scope>NUCLEOTIDE SEQUENCE [LARGE SCALE GENOMIC DNA]</scope>
    <source>
        <strain evidence="1 2">Pan181</strain>
    </source>
</reference>
<dbReference type="Proteomes" id="UP000315750">
    <property type="component" value="Chromosome"/>
</dbReference>
<dbReference type="AlphaFoldDB" id="A0A518AUD8"/>
<dbReference type="EMBL" id="CP036278">
    <property type="protein sequence ID" value="QDU58336.1"/>
    <property type="molecule type" value="Genomic_DNA"/>
</dbReference>
<organism evidence="1 2">
    <name type="scientific">Aeoliella mucimassa</name>
    <dbReference type="NCBI Taxonomy" id="2527972"/>
    <lineage>
        <taxon>Bacteria</taxon>
        <taxon>Pseudomonadati</taxon>
        <taxon>Planctomycetota</taxon>
        <taxon>Planctomycetia</taxon>
        <taxon>Pirellulales</taxon>
        <taxon>Lacipirellulaceae</taxon>
        <taxon>Aeoliella</taxon>
    </lineage>
</organism>
<accession>A0A518AUD8</accession>
<keyword evidence="2" id="KW-1185">Reference proteome</keyword>
<protein>
    <submittedName>
        <fullName evidence="1">Uncharacterized protein</fullName>
    </submittedName>
</protein>
<dbReference type="RefSeq" id="WP_145250133.1">
    <property type="nucleotide sequence ID" value="NZ_CP036278.1"/>
</dbReference>
<proteinExistence type="predicted"/>
<evidence type="ECO:0000313" key="1">
    <source>
        <dbReference type="EMBL" id="QDU58336.1"/>
    </source>
</evidence>
<gene>
    <name evidence="1" type="ORF">Pan181_45700</name>
</gene>